<evidence type="ECO:0000313" key="1">
    <source>
        <dbReference type="EMBL" id="RDL45517.1"/>
    </source>
</evidence>
<gene>
    <name evidence="1" type="ORF">DN730_00230</name>
</gene>
<comment type="caution">
    <text evidence="1">The sequence shown here is derived from an EMBL/GenBank/DDBJ whole genome shotgun (WGS) entry which is preliminary data.</text>
</comment>
<sequence>MSITFAKTFQTTGRQLIERFSNEASNRQLIEAWIFADREKRQSIERSLLNAGVKAKVRSAYKPLLHFMLEDLNLNDSNLKKVEVFYPVHQKTTENRFLLEAYPLAALTGKAEIVFHPDNSSDQQYRVVLHSRSGMHTEHKVFAPNHIHTDVINQEYLSPTGWLKVHDENGELTTDERLETDFEQLFKCALDVITKHNWTGREPFFERLSIDVELPWPDQSIGYEQENVSLTEALHEDLYFSLQEWFKVKAGYQPKDREGQPGQIVPSVIHSQTDELTLTMRTQPYDMSESRHLQPIEAATEPLSTHQIAQELAQIPGTELDAHSISGRKITARYHHGSDIPVMISGGQHANETTGVIGALRGALELSKKQNSNFVISPLENPDGYSLHQTLIKDNPFHMHHAARYTALGDDLEYRKKGPMYEKEIRFKAREVSQAKLHINLHGYPSHEWVRPFSGYVPLGFDMWTIPKGFFLILRHHPTDFWREYTLKFTERLTEKLMGIPGVSELNQKQVKLYNQHAGMTNFELINGFPCLISESKETDIPLQLITEYPDETIYGELFIQGHEVQKHTVVYAYEIHQQLMGELNSPS</sequence>
<dbReference type="AlphaFoldDB" id="A0A370UCJ1"/>
<dbReference type="OrthoDB" id="7956186at2"/>
<name>A0A370UCJ1_9GAMM</name>
<dbReference type="Gene3D" id="3.40.630.10">
    <property type="entry name" value="Zn peptidases"/>
    <property type="match status" value="1"/>
</dbReference>
<dbReference type="Proteomes" id="UP000254326">
    <property type="component" value="Unassembled WGS sequence"/>
</dbReference>
<dbReference type="SUPFAM" id="SSF53187">
    <property type="entry name" value="Zn-dependent exopeptidases"/>
    <property type="match status" value="1"/>
</dbReference>
<proteinExistence type="predicted"/>
<reference evidence="1 2" key="1">
    <citation type="submission" date="2018-06" db="EMBL/GenBank/DDBJ databases">
        <title>Marinomonas sp. YLB-05 draft genome sequence.</title>
        <authorList>
            <person name="Yu L."/>
            <person name="Tang X."/>
        </authorList>
    </citation>
    <scope>NUCLEOTIDE SEQUENCE [LARGE SCALE GENOMIC DNA]</scope>
    <source>
        <strain evidence="1 2">YLB-05</strain>
    </source>
</reference>
<dbReference type="RefSeq" id="WP_115466107.1">
    <property type="nucleotide sequence ID" value="NZ_QKRA01000001.1"/>
</dbReference>
<dbReference type="CDD" id="cd06232">
    <property type="entry name" value="M14-like"/>
    <property type="match status" value="1"/>
</dbReference>
<protein>
    <submittedName>
        <fullName evidence="1">Peptidase M14</fullName>
    </submittedName>
</protein>
<keyword evidence="2" id="KW-1185">Reference proteome</keyword>
<dbReference type="EMBL" id="QKRA01000001">
    <property type="protein sequence ID" value="RDL45517.1"/>
    <property type="molecule type" value="Genomic_DNA"/>
</dbReference>
<evidence type="ECO:0000313" key="2">
    <source>
        <dbReference type="Proteomes" id="UP000254326"/>
    </source>
</evidence>
<accession>A0A370UCJ1</accession>
<organism evidence="1 2">
    <name type="scientific">Marinomonas piezotolerans</name>
    <dbReference type="NCBI Taxonomy" id="2213058"/>
    <lineage>
        <taxon>Bacteria</taxon>
        <taxon>Pseudomonadati</taxon>
        <taxon>Pseudomonadota</taxon>
        <taxon>Gammaproteobacteria</taxon>
        <taxon>Oceanospirillales</taxon>
        <taxon>Oceanospirillaceae</taxon>
        <taxon>Marinomonas</taxon>
    </lineage>
</organism>